<organism evidence="3 4">
    <name type="scientific">Anaerosalibacter massiliensis</name>
    <dbReference type="NCBI Taxonomy" id="1347392"/>
    <lineage>
        <taxon>Bacteria</taxon>
        <taxon>Bacillati</taxon>
        <taxon>Bacillota</taxon>
        <taxon>Tissierellia</taxon>
        <taxon>Tissierellales</taxon>
        <taxon>Sporanaerobacteraceae</taxon>
        <taxon>Anaerosalibacter</taxon>
    </lineage>
</organism>
<dbReference type="RefSeq" id="WP_042680305.1">
    <property type="nucleotide sequence ID" value="NZ_CABKTM010000019.1"/>
</dbReference>
<feature type="signal peptide" evidence="1">
    <location>
        <begin position="1"/>
        <end position="24"/>
    </location>
</feature>
<name>A0A9X2S4W4_9FIRM</name>
<protein>
    <submittedName>
        <fullName evidence="3">WG repeat-containing protein</fullName>
    </submittedName>
</protein>
<dbReference type="Pfam" id="PF11738">
    <property type="entry name" value="DUF3298"/>
    <property type="match status" value="1"/>
</dbReference>
<gene>
    <name evidence="3" type="ORF">NSA23_06200</name>
</gene>
<dbReference type="EMBL" id="JANJZL010000003">
    <property type="protein sequence ID" value="MCR2043709.1"/>
    <property type="molecule type" value="Genomic_DNA"/>
</dbReference>
<keyword evidence="4" id="KW-1185">Reference proteome</keyword>
<dbReference type="PANTHER" id="PTHR37841:SF1">
    <property type="entry name" value="DUF3298 DOMAIN-CONTAINING PROTEIN"/>
    <property type="match status" value="1"/>
</dbReference>
<dbReference type="InterPro" id="IPR032774">
    <property type="entry name" value="WG_beta_rep"/>
</dbReference>
<evidence type="ECO:0000313" key="4">
    <source>
        <dbReference type="Proteomes" id="UP001142078"/>
    </source>
</evidence>
<keyword evidence="1" id="KW-0732">Signal</keyword>
<dbReference type="PANTHER" id="PTHR37841">
    <property type="entry name" value="GLR2918 PROTEIN"/>
    <property type="match status" value="1"/>
</dbReference>
<dbReference type="InterPro" id="IPR037126">
    <property type="entry name" value="PdaC/RsiV-like_sf"/>
</dbReference>
<dbReference type="Proteomes" id="UP001142078">
    <property type="component" value="Unassembled WGS sequence"/>
</dbReference>
<feature type="chain" id="PRO_5040772617" evidence="1">
    <location>
        <begin position="25"/>
        <end position="611"/>
    </location>
</feature>
<dbReference type="Pfam" id="PF14903">
    <property type="entry name" value="WG_beta_rep"/>
    <property type="match status" value="5"/>
</dbReference>
<proteinExistence type="predicted"/>
<dbReference type="Gene3D" id="3.90.640.20">
    <property type="entry name" value="Heat-shock cognate protein, ATPase"/>
    <property type="match status" value="1"/>
</dbReference>
<evidence type="ECO:0000259" key="2">
    <source>
        <dbReference type="Pfam" id="PF11738"/>
    </source>
</evidence>
<dbReference type="AlphaFoldDB" id="A0A9X2S4W4"/>
<feature type="domain" description="DUF3298" evidence="2">
    <location>
        <begin position="513"/>
        <end position="588"/>
    </location>
</feature>
<sequence length="611" mass="70907">MRGKKTLILLSLVWIFILTSCVNTTETIEESENINLYPAYKKERNQRKWGYLGENGNFVIEPEYEMTEEFDENGLAKVYLDGKVGLIDRDNKVVLSPIYDSIGDIEEGVFSAVKDDKYYILDIKGNELFSSKEYTFIGKSSNNYIVAGKKSKDGNVKMGYINKNGKVLIKPKYNMAWDFKNGRVLVKTESNENLIIDKSGKIINKLKYEDVTPDEKNETFLFANEDNLFGFLDEEGEVLIEPRFKNSSSFKDGMAIVSIDKDSSEIGKMGVINKEGKFLIKPDFTYISYLGEGLFEASKDENGGNEIFLKKAILDKDGKQLTDFKYYNIGKEIKNGYISVSDSKKTFFLDKEGNKMSNLPEIDGVGELVLRGDIIKALIDDRFSYYDKEGKIIWKEDNAYKLNESIIAKENKYNPNMFLSIYYPKLQNMENKKVEEIINNQIYNLFVANAVNEVEKSKNNVMIKIDYKIKVYNNLLMVQKSSFYNNFELEGTIPMEQTYHIDLKTGRLYELRDLFKPDINYSDELMDIIKKEIGERHKKEEGTYSLEDLDDIEEENFILFKDYLQLYFYPDEIADYADGFQRFNIPYKDMEDILDTNSEFWKALNHTKKGE</sequence>
<dbReference type="InterPro" id="IPR021729">
    <property type="entry name" value="DUF3298"/>
</dbReference>
<dbReference type="PROSITE" id="PS51257">
    <property type="entry name" value="PROKAR_LIPOPROTEIN"/>
    <property type="match status" value="1"/>
</dbReference>
<accession>A0A9X2S4W4</accession>
<evidence type="ECO:0000256" key="1">
    <source>
        <dbReference type="SAM" id="SignalP"/>
    </source>
</evidence>
<evidence type="ECO:0000313" key="3">
    <source>
        <dbReference type="EMBL" id="MCR2043709.1"/>
    </source>
</evidence>
<comment type="caution">
    <text evidence="3">The sequence shown here is derived from an EMBL/GenBank/DDBJ whole genome shotgun (WGS) entry which is preliminary data.</text>
</comment>
<reference evidence="3" key="1">
    <citation type="submission" date="2022-07" db="EMBL/GenBank/DDBJ databases">
        <title>Enhanced cultured diversity of the mouse gut microbiota enables custom-made synthetic communities.</title>
        <authorList>
            <person name="Afrizal A."/>
        </authorList>
    </citation>
    <scope>NUCLEOTIDE SEQUENCE</scope>
    <source>
        <strain evidence="3">DSM 29482</strain>
    </source>
</reference>